<evidence type="ECO:0000313" key="3">
    <source>
        <dbReference type="EMBL" id="MDP9825950.1"/>
    </source>
</evidence>
<proteinExistence type="predicted"/>
<sequence length="478" mass="51955">MDAGTNDGTISSAVFVTATEPEPRKYGKPVVIGGILDHLCDRLGPENVHLVLIGRADIQRPDVRYQRHVLSKPGTVEQATSVLANVVLPPRFRPAGFGQNAGERGGGRYRHPLQEAVLHSPALGTRIFAKVQEIEADLEIWDTVRMGQYVLERGETARDRSALWPTSAPAGHQVKRRILYADDLFSERYDAMLKETGGSGNPGGEFAKLLPGPAKKLLANPRVHRPLLRLERDLVAASETRQPEYFDGTYLISPEETARLQSKVPGANIGTLPPLLREPSNSHPRHYTGAPEFTFIGGFDYAPNRDGLDWFLTECREAVQQVLPNAVINVVGPGTDAGLPSGEAWKGQVRFLGWVDDLDTVLNSSAALLSPLRTGSGVKIKVLEALARALPVVGTPAGVQGIEGNETSGLLVGQTPQDLAAAMLKATDPIRNQQLSAAARTAWDTKYSPSVVRRRYDDIFGLARAIPPETRPIQLPRL</sequence>
<comment type="caution">
    <text evidence="3">The sequence shown here is derived from an EMBL/GenBank/DDBJ whole genome shotgun (WGS) entry which is preliminary data.</text>
</comment>
<dbReference type="Pfam" id="PF13692">
    <property type="entry name" value="Glyco_trans_1_4"/>
    <property type="match status" value="1"/>
</dbReference>
<keyword evidence="4" id="KW-1185">Reference proteome</keyword>
<keyword evidence="1" id="KW-0328">Glycosyltransferase</keyword>
<gene>
    <name evidence="3" type="ORF">J2S57_001699</name>
</gene>
<dbReference type="Proteomes" id="UP001235712">
    <property type="component" value="Unassembled WGS sequence"/>
</dbReference>
<name>A0ABT9P1I7_9ACTN</name>
<protein>
    <submittedName>
        <fullName evidence="3">Glycosyltransferase involved in cell wall biosynthesis</fullName>
    </submittedName>
</protein>
<dbReference type="PANTHER" id="PTHR12526">
    <property type="entry name" value="GLYCOSYLTRANSFERASE"/>
    <property type="match status" value="1"/>
</dbReference>
<dbReference type="CDD" id="cd03801">
    <property type="entry name" value="GT4_PimA-like"/>
    <property type="match status" value="1"/>
</dbReference>
<dbReference type="Gene3D" id="3.40.50.2000">
    <property type="entry name" value="Glycogen Phosphorylase B"/>
    <property type="match status" value="1"/>
</dbReference>
<organism evidence="3 4">
    <name type="scientific">Kineosporia succinea</name>
    <dbReference type="NCBI Taxonomy" id="84632"/>
    <lineage>
        <taxon>Bacteria</taxon>
        <taxon>Bacillati</taxon>
        <taxon>Actinomycetota</taxon>
        <taxon>Actinomycetes</taxon>
        <taxon>Kineosporiales</taxon>
        <taxon>Kineosporiaceae</taxon>
        <taxon>Kineosporia</taxon>
    </lineage>
</organism>
<dbReference type="SUPFAM" id="SSF53756">
    <property type="entry name" value="UDP-Glycosyltransferase/glycogen phosphorylase"/>
    <property type="match status" value="1"/>
</dbReference>
<dbReference type="RefSeq" id="WP_307240261.1">
    <property type="nucleotide sequence ID" value="NZ_JAUSQZ010000001.1"/>
</dbReference>
<accession>A0ABT9P1I7</accession>
<keyword evidence="2" id="KW-0808">Transferase</keyword>
<dbReference type="PANTHER" id="PTHR12526:SF510">
    <property type="entry name" value="D-INOSITOL 3-PHOSPHATE GLYCOSYLTRANSFERASE"/>
    <property type="match status" value="1"/>
</dbReference>
<evidence type="ECO:0000256" key="2">
    <source>
        <dbReference type="ARBA" id="ARBA00022679"/>
    </source>
</evidence>
<reference evidence="3 4" key="1">
    <citation type="submission" date="2023-07" db="EMBL/GenBank/DDBJ databases">
        <title>Sequencing the genomes of 1000 actinobacteria strains.</title>
        <authorList>
            <person name="Klenk H.-P."/>
        </authorList>
    </citation>
    <scope>NUCLEOTIDE SEQUENCE [LARGE SCALE GENOMIC DNA]</scope>
    <source>
        <strain evidence="3 4">DSM 44388</strain>
    </source>
</reference>
<evidence type="ECO:0000313" key="4">
    <source>
        <dbReference type="Proteomes" id="UP001235712"/>
    </source>
</evidence>
<evidence type="ECO:0000256" key="1">
    <source>
        <dbReference type="ARBA" id="ARBA00022676"/>
    </source>
</evidence>
<dbReference type="EMBL" id="JAUSQZ010000001">
    <property type="protein sequence ID" value="MDP9825950.1"/>
    <property type="molecule type" value="Genomic_DNA"/>
</dbReference>